<keyword evidence="3" id="KW-1185">Reference proteome</keyword>
<evidence type="ECO:0000313" key="3">
    <source>
        <dbReference type="Proteomes" id="UP000184066"/>
    </source>
</evidence>
<dbReference type="Proteomes" id="UP000184066">
    <property type="component" value="Unassembled WGS sequence"/>
</dbReference>
<dbReference type="OrthoDB" id="7873894at2"/>
<proteinExistence type="predicted"/>
<gene>
    <name evidence="2" type="ORF">SAMN05216200_11219</name>
</gene>
<keyword evidence="1" id="KW-0812">Transmembrane</keyword>
<dbReference type="AlphaFoldDB" id="A0A1M7TZF6"/>
<sequence>MHTSLRGRTPGSRYLYEPFDSAHARVEALERVLDERWAALERTLQHVESGLDRMERRMWLAVFSVAAALAGQFAAMLIGGLAR</sequence>
<evidence type="ECO:0000256" key="1">
    <source>
        <dbReference type="SAM" id="Phobius"/>
    </source>
</evidence>
<organism evidence="2 3">
    <name type="scientific">Oceanicella actignis</name>
    <dbReference type="NCBI Taxonomy" id="1189325"/>
    <lineage>
        <taxon>Bacteria</taxon>
        <taxon>Pseudomonadati</taxon>
        <taxon>Pseudomonadota</taxon>
        <taxon>Alphaproteobacteria</taxon>
        <taxon>Rhodobacterales</taxon>
        <taxon>Paracoccaceae</taxon>
        <taxon>Oceanicella</taxon>
    </lineage>
</organism>
<keyword evidence="1" id="KW-1133">Transmembrane helix</keyword>
<dbReference type="EMBL" id="FRDL01000012">
    <property type="protein sequence ID" value="SHN76172.1"/>
    <property type="molecule type" value="Genomic_DNA"/>
</dbReference>
<dbReference type="STRING" id="1189325.SAMN04488119_11120"/>
<name>A0A1M7TZF6_9RHOB</name>
<evidence type="ECO:0008006" key="4">
    <source>
        <dbReference type="Google" id="ProtNLM"/>
    </source>
</evidence>
<protein>
    <recommendedName>
        <fullName evidence="4">Haemolysin XhlA</fullName>
    </recommendedName>
</protein>
<keyword evidence="1" id="KW-0472">Membrane</keyword>
<feature type="transmembrane region" description="Helical" evidence="1">
    <location>
        <begin position="59"/>
        <end position="82"/>
    </location>
</feature>
<dbReference type="RefSeq" id="WP_072748324.1">
    <property type="nucleotide sequence ID" value="NZ_FOHL01000011.1"/>
</dbReference>
<reference evidence="2 3" key="1">
    <citation type="submission" date="2016-12" db="EMBL/GenBank/DDBJ databases">
        <authorList>
            <person name="Song W.-J."/>
            <person name="Kurnit D.M."/>
        </authorList>
    </citation>
    <scope>NUCLEOTIDE SEQUENCE [LARGE SCALE GENOMIC DNA]</scope>
    <source>
        <strain evidence="2 3">CGMCC 1.10808</strain>
    </source>
</reference>
<accession>A0A1M7TZF6</accession>
<evidence type="ECO:0000313" key="2">
    <source>
        <dbReference type="EMBL" id="SHN76172.1"/>
    </source>
</evidence>